<name>A0A212EP58_DANPL</name>
<comment type="caution">
    <text evidence="1">The sequence shown here is derived from an EMBL/GenBank/DDBJ whole genome shotgun (WGS) entry which is preliminary data.</text>
</comment>
<protein>
    <submittedName>
        <fullName evidence="1">Calmodulin-binding transcription activator 1 like protein</fullName>
    </submittedName>
</protein>
<keyword evidence="2" id="KW-1185">Reference proteome</keyword>
<dbReference type="STRING" id="278856.A0A212EP58"/>
<gene>
    <name evidence="1" type="ORF">KGM_206304</name>
</gene>
<accession>A0A212EP58</accession>
<dbReference type="KEGG" id="dpl:KGM_206304"/>
<organism evidence="1 2">
    <name type="scientific">Danaus plexippus plexippus</name>
    <dbReference type="NCBI Taxonomy" id="278856"/>
    <lineage>
        <taxon>Eukaryota</taxon>
        <taxon>Metazoa</taxon>
        <taxon>Ecdysozoa</taxon>
        <taxon>Arthropoda</taxon>
        <taxon>Hexapoda</taxon>
        <taxon>Insecta</taxon>
        <taxon>Pterygota</taxon>
        <taxon>Neoptera</taxon>
        <taxon>Endopterygota</taxon>
        <taxon>Lepidoptera</taxon>
        <taxon>Glossata</taxon>
        <taxon>Ditrysia</taxon>
        <taxon>Papilionoidea</taxon>
        <taxon>Nymphalidae</taxon>
        <taxon>Danainae</taxon>
        <taxon>Danaini</taxon>
        <taxon>Danaina</taxon>
        <taxon>Danaus</taxon>
        <taxon>Danaus</taxon>
    </lineage>
</organism>
<dbReference type="Proteomes" id="UP000007151">
    <property type="component" value="Unassembled WGS sequence"/>
</dbReference>
<dbReference type="InParanoid" id="A0A212EP58"/>
<evidence type="ECO:0000313" key="1">
    <source>
        <dbReference type="EMBL" id="OWR43273.1"/>
    </source>
</evidence>
<sequence>MKAELQMKSVAMVQLVEIPSPSDGEPIKLPENLESLPRAEHFAAQRHRWNTNEKFSDSTLRNRVLLRKYGSLFAPRDFSDPYSASTPI</sequence>
<evidence type="ECO:0000313" key="2">
    <source>
        <dbReference type="Proteomes" id="UP000007151"/>
    </source>
</evidence>
<dbReference type="EMBL" id="AGBW02013518">
    <property type="protein sequence ID" value="OWR43273.1"/>
    <property type="molecule type" value="Genomic_DNA"/>
</dbReference>
<reference evidence="1 2" key="1">
    <citation type="journal article" date="2011" name="Cell">
        <title>The monarch butterfly genome yields insights into long-distance migration.</title>
        <authorList>
            <person name="Zhan S."/>
            <person name="Merlin C."/>
            <person name="Boore J.L."/>
            <person name="Reppert S.M."/>
        </authorList>
    </citation>
    <scope>NUCLEOTIDE SEQUENCE [LARGE SCALE GENOMIC DNA]</scope>
    <source>
        <strain evidence="1">F-2</strain>
    </source>
</reference>
<dbReference type="AlphaFoldDB" id="A0A212EP58"/>
<proteinExistence type="predicted"/>